<keyword evidence="3" id="KW-1185">Reference proteome</keyword>
<organism evidence="2 3">
    <name type="scientific">Sphaerisporangium corydalis</name>
    <dbReference type="NCBI Taxonomy" id="1441875"/>
    <lineage>
        <taxon>Bacteria</taxon>
        <taxon>Bacillati</taxon>
        <taxon>Actinomycetota</taxon>
        <taxon>Actinomycetes</taxon>
        <taxon>Streptosporangiales</taxon>
        <taxon>Streptosporangiaceae</taxon>
        <taxon>Sphaerisporangium</taxon>
    </lineage>
</organism>
<dbReference type="EMBL" id="JBHSFN010000013">
    <property type="protein sequence ID" value="MFC4588754.1"/>
    <property type="molecule type" value="Genomic_DNA"/>
</dbReference>
<reference evidence="3" key="1">
    <citation type="journal article" date="2019" name="Int. J. Syst. Evol. Microbiol.">
        <title>The Global Catalogue of Microorganisms (GCM) 10K type strain sequencing project: providing services to taxonomists for standard genome sequencing and annotation.</title>
        <authorList>
            <consortium name="The Broad Institute Genomics Platform"/>
            <consortium name="The Broad Institute Genome Sequencing Center for Infectious Disease"/>
            <person name="Wu L."/>
            <person name="Ma J."/>
        </authorList>
    </citation>
    <scope>NUCLEOTIDE SEQUENCE [LARGE SCALE GENOMIC DNA]</scope>
    <source>
        <strain evidence="3">CCUG 49560</strain>
    </source>
</reference>
<dbReference type="Proteomes" id="UP001595891">
    <property type="component" value="Unassembled WGS sequence"/>
</dbReference>
<protein>
    <submittedName>
        <fullName evidence="2">VOC family protein</fullName>
    </submittedName>
</protein>
<dbReference type="Gene3D" id="3.10.180.10">
    <property type="entry name" value="2,3-Dihydroxybiphenyl 1,2-Dioxygenase, domain 1"/>
    <property type="match status" value="1"/>
</dbReference>
<dbReference type="Pfam" id="PF18029">
    <property type="entry name" value="Glyoxalase_6"/>
    <property type="match status" value="1"/>
</dbReference>
<dbReference type="InterPro" id="IPR041581">
    <property type="entry name" value="Glyoxalase_6"/>
</dbReference>
<accession>A0ABV9EIX6</accession>
<evidence type="ECO:0000313" key="2">
    <source>
        <dbReference type="EMBL" id="MFC4588754.1"/>
    </source>
</evidence>
<gene>
    <name evidence="2" type="ORF">ACFO8L_21880</name>
</gene>
<comment type="caution">
    <text evidence="2">The sequence shown here is derived from an EMBL/GenBank/DDBJ whole genome shotgun (WGS) entry which is preliminary data.</text>
</comment>
<name>A0ABV9EIX6_9ACTN</name>
<proteinExistence type="predicted"/>
<feature type="domain" description="Glyoxalase-like" evidence="1">
    <location>
        <begin position="10"/>
        <end position="111"/>
    </location>
</feature>
<dbReference type="InterPro" id="IPR029068">
    <property type="entry name" value="Glyas_Bleomycin-R_OHBP_Dase"/>
</dbReference>
<evidence type="ECO:0000313" key="3">
    <source>
        <dbReference type="Proteomes" id="UP001595891"/>
    </source>
</evidence>
<dbReference type="SUPFAM" id="SSF54593">
    <property type="entry name" value="Glyoxalase/Bleomycin resistance protein/Dihydroxybiphenyl dioxygenase"/>
    <property type="match status" value="1"/>
</dbReference>
<sequence length="127" mass="14269">MAHYSRVHKVVVDVVEADHDQEVRFWEAATGITLRHNERFPEYHGAFLAKEGFGFLVQRLGDGRSGVHLDIHTTDLEAEVARLEGLGATRVRQVNTWWVMRDPAGLAFCVLPAASGSLDDTNAQRWD</sequence>
<evidence type="ECO:0000259" key="1">
    <source>
        <dbReference type="Pfam" id="PF18029"/>
    </source>
</evidence>
<dbReference type="RefSeq" id="WP_262842378.1">
    <property type="nucleotide sequence ID" value="NZ_JANZYP010000010.1"/>
</dbReference>